<organism evidence="12 13">
    <name type="scientific">Pseudaquabacterium rugosum</name>
    <dbReference type="NCBI Taxonomy" id="2984194"/>
    <lineage>
        <taxon>Bacteria</taxon>
        <taxon>Pseudomonadati</taxon>
        <taxon>Pseudomonadota</taxon>
        <taxon>Betaproteobacteria</taxon>
        <taxon>Burkholderiales</taxon>
        <taxon>Sphaerotilaceae</taxon>
        <taxon>Pseudaquabacterium</taxon>
    </lineage>
</organism>
<accession>A0ABU9BAZ5</accession>
<protein>
    <recommendedName>
        <fullName evidence="10">Autoinducer 2 import system permease protein LsrC</fullName>
    </recommendedName>
</protein>
<evidence type="ECO:0000256" key="5">
    <source>
        <dbReference type="ARBA" id="ARBA00022519"/>
    </source>
</evidence>
<evidence type="ECO:0000313" key="12">
    <source>
        <dbReference type="EMBL" id="MEK8027071.1"/>
    </source>
</evidence>
<keyword evidence="5" id="KW-0997">Cell inner membrane</keyword>
<proteinExistence type="predicted"/>
<keyword evidence="13" id="KW-1185">Reference proteome</keyword>
<feature type="transmembrane region" description="Helical" evidence="11">
    <location>
        <begin position="172"/>
        <end position="190"/>
    </location>
</feature>
<gene>
    <name evidence="12" type="ORF">AACH11_13965</name>
</gene>
<feature type="transmembrane region" description="Helical" evidence="11">
    <location>
        <begin position="49"/>
        <end position="68"/>
    </location>
</feature>
<feature type="transmembrane region" description="Helical" evidence="11">
    <location>
        <begin position="221"/>
        <end position="244"/>
    </location>
</feature>
<evidence type="ECO:0000256" key="9">
    <source>
        <dbReference type="ARBA" id="ARBA00025439"/>
    </source>
</evidence>
<dbReference type="PANTHER" id="PTHR32196:SF29">
    <property type="entry name" value="AUTOINDUCER 2 IMPORT SYSTEM PERMEASE PROTEIN LSRC"/>
    <property type="match status" value="1"/>
</dbReference>
<feature type="transmembrane region" description="Helical" evidence="11">
    <location>
        <begin position="20"/>
        <end position="43"/>
    </location>
</feature>
<evidence type="ECO:0000256" key="7">
    <source>
        <dbReference type="ARBA" id="ARBA00022989"/>
    </source>
</evidence>
<evidence type="ECO:0000256" key="3">
    <source>
        <dbReference type="ARBA" id="ARBA00022448"/>
    </source>
</evidence>
<evidence type="ECO:0000256" key="11">
    <source>
        <dbReference type="SAM" id="Phobius"/>
    </source>
</evidence>
<keyword evidence="7 11" id="KW-1133">Transmembrane helix</keyword>
<keyword evidence="6 11" id="KW-0812">Transmembrane</keyword>
<evidence type="ECO:0000256" key="4">
    <source>
        <dbReference type="ARBA" id="ARBA00022475"/>
    </source>
</evidence>
<comment type="subunit">
    <text evidence="2">The complex is composed of two ATP-binding proteins (LsrA), two transmembrane proteins (LsrC and LsrD) and a solute-binding protein (LsrB).</text>
</comment>
<evidence type="ECO:0000256" key="2">
    <source>
        <dbReference type="ARBA" id="ARBA00011262"/>
    </source>
</evidence>
<keyword evidence="4" id="KW-1003">Cell membrane</keyword>
<reference evidence="12 13" key="1">
    <citation type="submission" date="2024-04" db="EMBL/GenBank/DDBJ databases">
        <title>Novel species of the genus Ideonella isolated from streams.</title>
        <authorList>
            <person name="Lu H."/>
        </authorList>
    </citation>
    <scope>NUCLEOTIDE SEQUENCE [LARGE SCALE GENOMIC DNA]</scope>
    <source>
        <strain evidence="12 13">BYS139W</strain>
    </source>
</reference>
<feature type="transmembrane region" description="Helical" evidence="11">
    <location>
        <begin position="103"/>
        <end position="122"/>
    </location>
</feature>
<keyword evidence="3" id="KW-0813">Transport</keyword>
<evidence type="ECO:0000256" key="8">
    <source>
        <dbReference type="ARBA" id="ARBA00023136"/>
    </source>
</evidence>
<dbReference type="RefSeq" id="WP_341374850.1">
    <property type="nucleotide sequence ID" value="NZ_JBBUTF010000012.1"/>
</dbReference>
<dbReference type="Pfam" id="PF02653">
    <property type="entry name" value="BPD_transp_2"/>
    <property type="match status" value="1"/>
</dbReference>
<evidence type="ECO:0000256" key="10">
    <source>
        <dbReference type="ARBA" id="ARBA00039382"/>
    </source>
</evidence>
<comment type="caution">
    <text evidence="12">The sequence shown here is derived from an EMBL/GenBank/DDBJ whole genome shotgun (WGS) entry which is preliminary data.</text>
</comment>
<name>A0ABU9BAZ5_9BURK</name>
<dbReference type="CDD" id="cd06579">
    <property type="entry name" value="TM_PBP1_transp_AraH_like"/>
    <property type="match status" value="1"/>
</dbReference>
<evidence type="ECO:0000256" key="6">
    <source>
        <dbReference type="ARBA" id="ARBA00022692"/>
    </source>
</evidence>
<feature type="transmembrane region" description="Helical" evidence="11">
    <location>
        <begin position="129"/>
        <end position="152"/>
    </location>
</feature>
<sequence length="347" mass="35873">MSTAPTRPAGPPRLALRREWVLAAIILAIALAVGLRAPVFLTLRNALDIANDSAILAILVMGQMLVLLTRGVDLSVASNLALTGMLVALLGKAVPALPLPGLIAAALAIGAALGWLNGWLITRFLLPSIVVTLGTMSVYRGAIFVASGGAWVNDQDVHPLIKALPRDTLAGLPMLVWAALAVIAFSVWLLRWRREGRELYAYGGNPHAALYAGIPVRQRLVLAYTLSGALAGLAGLLWVGRYAIAFTELASGFELTVIAACVIGGVSIGGGVGTVGGALLGVLFIGVVNAALPVIQVSPFWQQAIAGAVILVSVALNARSQRSAGRQILEPQERTAAPVTPAHGAAA</sequence>
<comment type="function">
    <text evidence="9">Part of the ABC transporter complex LsrABCD involved in autoinducer 2 (AI-2) import. Probably responsible for the translocation of the substrate across the membrane.</text>
</comment>
<dbReference type="InterPro" id="IPR001851">
    <property type="entry name" value="ABC_transp_permease"/>
</dbReference>
<comment type="subcellular location">
    <subcellularLocation>
        <location evidence="1">Cell membrane</location>
        <topology evidence="1">Multi-pass membrane protein</topology>
    </subcellularLocation>
</comment>
<feature type="transmembrane region" description="Helical" evidence="11">
    <location>
        <begin position="250"/>
        <end position="268"/>
    </location>
</feature>
<dbReference type="PANTHER" id="PTHR32196">
    <property type="entry name" value="ABC TRANSPORTER PERMEASE PROTEIN YPHD-RELATED-RELATED"/>
    <property type="match status" value="1"/>
</dbReference>
<feature type="transmembrane region" description="Helical" evidence="11">
    <location>
        <begin position="275"/>
        <end position="294"/>
    </location>
</feature>
<evidence type="ECO:0000256" key="1">
    <source>
        <dbReference type="ARBA" id="ARBA00004651"/>
    </source>
</evidence>
<dbReference type="EMBL" id="JBBUTF010000012">
    <property type="protein sequence ID" value="MEK8027071.1"/>
    <property type="molecule type" value="Genomic_DNA"/>
</dbReference>
<evidence type="ECO:0000313" key="13">
    <source>
        <dbReference type="Proteomes" id="UP001368500"/>
    </source>
</evidence>
<feature type="transmembrane region" description="Helical" evidence="11">
    <location>
        <begin position="300"/>
        <end position="318"/>
    </location>
</feature>
<dbReference type="Proteomes" id="UP001368500">
    <property type="component" value="Unassembled WGS sequence"/>
</dbReference>
<keyword evidence="8 11" id="KW-0472">Membrane</keyword>